<accession>A0ABP9EGF8</accession>
<gene>
    <name evidence="3" type="ORF">GCM10023235_68230</name>
</gene>
<dbReference type="Proteomes" id="UP001501752">
    <property type="component" value="Unassembled WGS sequence"/>
</dbReference>
<dbReference type="Pfam" id="PF20703">
    <property type="entry name" value="nSTAND1"/>
    <property type="match status" value="1"/>
</dbReference>
<protein>
    <recommendedName>
        <fullName evidence="2">Novel STAND NTPase 1 domain-containing protein</fullName>
    </recommendedName>
</protein>
<evidence type="ECO:0000313" key="3">
    <source>
        <dbReference type="EMBL" id="GAA4878459.1"/>
    </source>
</evidence>
<evidence type="ECO:0000313" key="4">
    <source>
        <dbReference type="Proteomes" id="UP001501752"/>
    </source>
</evidence>
<feature type="region of interest" description="Disordered" evidence="1">
    <location>
        <begin position="304"/>
        <end position="327"/>
    </location>
</feature>
<dbReference type="RefSeq" id="WP_345700759.1">
    <property type="nucleotide sequence ID" value="NZ_BAABIS010000001.1"/>
</dbReference>
<reference evidence="4" key="1">
    <citation type="journal article" date="2019" name="Int. J. Syst. Evol. Microbiol.">
        <title>The Global Catalogue of Microorganisms (GCM) 10K type strain sequencing project: providing services to taxonomists for standard genome sequencing and annotation.</title>
        <authorList>
            <consortium name="The Broad Institute Genomics Platform"/>
            <consortium name="The Broad Institute Genome Sequencing Center for Infectious Disease"/>
            <person name="Wu L."/>
            <person name="Ma J."/>
        </authorList>
    </citation>
    <scope>NUCLEOTIDE SEQUENCE [LARGE SCALE GENOMIC DNA]</scope>
    <source>
        <strain evidence="4">JCM 13006</strain>
    </source>
</reference>
<dbReference type="InterPro" id="IPR027417">
    <property type="entry name" value="P-loop_NTPase"/>
</dbReference>
<evidence type="ECO:0000256" key="1">
    <source>
        <dbReference type="SAM" id="MobiDB-lite"/>
    </source>
</evidence>
<name>A0ABP9EGF8_9ACTN</name>
<organism evidence="3 4">
    <name type="scientific">Kitasatospora terrestris</name>
    <dbReference type="NCBI Taxonomy" id="258051"/>
    <lineage>
        <taxon>Bacteria</taxon>
        <taxon>Bacillati</taxon>
        <taxon>Actinomycetota</taxon>
        <taxon>Actinomycetes</taxon>
        <taxon>Kitasatosporales</taxon>
        <taxon>Streptomycetaceae</taxon>
        <taxon>Kitasatospora</taxon>
    </lineage>
</organism>
<comment type="caution">
    <text evidence="3">The sequence shown here is derived from an EMBL/GenBank/DDBJ whole genome shotgun (WGS) entry which is preliminary data.</text>
</comment>
<dbReference type="CDD" id="cd00267">
    <property type="entry name" value="ABC_ATPase"/>
    <property type="match status" value="1"/>
</dbReference>
<dbReference type="SUPFAM" id="SSF52540">
    <property type="entry name" value="P-loop containing nucleoside triphosphate hydrolases"/>
    <property type="match status" value="1"/>
</dbReference>
<feature type="compositionally biased region" description="Low complexity" evidence="1">
    <location>
        <begin position="318"/>
        <end position="327"/>
    </location>
</feature>
<dbReference type="InterPro" id="IPR049052">
    <property type="entry name" value="nSTAND1"/>
</dbReference>
<evidence type="ECO:0000259" key="2">
    <source>
        <dbReference type="Pfam" id="PF20703"/>
    </source>
</evidence>
<dbReference type="EMBL" id="BAABIS010000001">
    <property type="protein sequence ID" value="GAA4878459.1"/>
    <property type="molecule type" value="Genomic_DNA"/>
</dbReference>
<proteinExistence type="predicted"/>
<feature type="domain" description="Novel STAND NTPase 1" evidence="2">
    <location>
        <begin position="62"/>
        <end position="462"/>
    </location>
</feature>
<sequence length="462" mass="49343">MSDTGSGEPGLRAWGADRSRIFQAARDQYIAERDLHVHYEDGVRRTRRTVPIAPDADAGECPYPGLAAFEADQARWFFGRDRLTADLLLRLDERLVTGGPLVVTAPSGAGKSSLLRAGLLPAVRRGALPVAGSADWPQVLITPTDWPMASLEAGLAEIAGLTLQEVEDAGSASGAARLRSALGGAGGRDGRLVVVVDQLEELFTLGADEREQHRFLDVLAGLAGTGTGRESPPAVVVYGLRSDFYGACAGFPQLREALRQGQVLVGPMTQDELREAVLFPARDVGLEVEPGLVEVLLRDLGADSYPSGGDRGGDTDDAAAGTTADNSGSGAYEVGRLPYLAHALRATWQQRQGRTLTVDGYRATGGIHQAIANTAERRFAALDPAGQRIARALLLRLVRIGDGTQDTRRQVARAELDGIGDDPDTVAVVVDAFTRGRLLTQRQNTVGITHEALLRAWPRLRR</sequence>
<keyword evidence="4" id="KW-1185">Reference proteome</keyword>